<dbReference type="Proteomes" id="UP001172728">
    <property type="component" value="Unassembled WGS sequence"/>
</dbReference>
<dbReference type="PRINTS" id="PR00598">
    <property type="entry name" value="HTHMARR"/>
</dbReference>
<protein>
    <submittedName>
        <fullName evidence="2">MarR family transcriptional regulator</fullName>
    </submittedName>
</protein>
<dbReference type="InterPro" id="IPR000835">
    <property type="entry name" value="HTH_MarR-typ"/>
</dbReference>
<keyword evidence="3" id="KW-1185">Reference proteome</keyword>
<gene>
    <name evidence="2" type="ORF">QQX09_08450</name>
</gene>
<dbReference type="SUPFAM" id="SSF46785">
    <property type="entry name" value="Winged helix' DNA-binding domain"/>
    <property type="match status" value="1"/>
</dbReference>
<dbReference type="InterPro" id="IPR039422">
    <property type="entry name" value="MarR/SlyA-like"/>
</dbReference>
<proteinExistence type="predicted"/>
<sequence>MPTDATSATLVASRALLGIVARSLAPALAEVTVPQFRVLIVLSTAGPQRMGDLADRIGIHPSTLTRTVERLRTGGWITRGEAPDNRREVHVDLSEAGAELVATVTETRRALLRDVLESASPEDQEAVRLGMEAFARAAGEPQETELRELGI</sequence>
<accession>A0ABT8G9R8</accession>
<evidence type="ECO:0000259" key="1">
    <source>
        <dbReference type="PROSITE" id="PS50995"/>
    </source>
</evidence>
<dbReference type="Pfam" id="PF01047">
    <property type="entry name" value="MarR"/>
    <property type="match status" value="1"/>
</dbReference>
<dbReference type="Gene3D" id="1.10.10.10">
    <property type="entry name" value="Winged helix-like DNA-binding domain superfamily/Winged helix DNA-binding domain"/>
    <property type="match status" value="1"/>
</dbReference>
<comment type="caution">
    <text evidence="2">The sequence shown here is derived from an EMBL/GenBank/DDBJ whole genome shotgun (WGS) entry which is preliminary data.</text>
</comment>
<dbReference type="EMBL" id="JAUHPW010000005">
    <property type="protein sequence ID" value="MDN4475885.1"/>
    <property type="molecule type" value="Genomic_DNA"/>
</dbReference>
<dbReference type="PANTHER" id="PTHR33164">
    <property type="entry name" value="TRANSCRIPTIONAL REGULATOR, MARR FAMILY"/>
    <property type="match status" value="1"/>
</dbReference>
<evidence type="ECO:0000313" key="2">
    <source>
        <dbReference type="EMBL" id="MDN4475885.1"/>
    </source>
</evidence>
<dbReference type="PANTHER" id="PTHR33164:SF94">
    <property type="entry name" value="TRANSCRIPTIONAL REGULATORY PROTEIN-RELATED"/>
    <property type="match status" value="1"/>
</dbReference>
<organism evidence="2 3">
    <name type="scientific">Demequina litoralis</name>
    <dbReference type="NCBI Taxonomy" id="3051660"/>
    <lineage>
        <taxon>Bacteria</taxon>
        <taxon>Bacillati</taxon>
        <taxon>Actinomycetota</taxon>
        <taxon>Actinomycetes</taxon>
        <taxon>Micrococcales</taxon>
        <taxon>Demequinaceae</taxon>
        <taxon>Demequina</taxon>
    </lineage>
</organism>
<dbReference type="RefSeq" id="WP_301133421.1">
    <property type="nucleotide sequence ID" value="NZ_JAUHPW010000005.1"/>
</dbReference>
<reference evidence="2" key="1">
    <citation type="submission" date="2023-06" db="EMBL/GenBank/DDBJ databases">
        <title>Sysu t00192.</title>
        <authorList>
            <person name="Gao L."/>
            <person name="Fang B.-Z."/>
            <person name="Li W.-J."/>
        </authorList>
    </citation>
    <scope>NUCLEOTIDE SEQUENCE</scope>
    <source>
        <strain evidence="2">SYSU T00192</strain>
    </source>
</reference>
<feature type="domain" description="HTH marR-type" evidence="1">
    <location>
        <begin position="2"/>
        <end position="136"/>
    </location>
</feature>
<name>A0ABT8G9R8_9MICO</name>
<dbReference type="PROSITE" id="PS50995">
    <property type="entry name" value="HTH_MARR_2"/>
    <property type="match status" value="1"/>
</dbReference>
<dbReference type="InterPro" id="IPR036388">
    <property type="entry name" value="WH-like_DNA-bd_sf"/>
</dbReference>
<evidence type="ECO:0000313" key="3">
    <source>
        <dbReference type="Proteomes" id="UP001172728"/>
    </source>
</evidence>
<dbReference type="InterPro" id="IPR036390">
    <property type="entry name" value="WH_DNA-bd_sf"/>
</dbReference>
<dbReference type="SMART" id="SM00347">
    <property type="entry name" value="HTH_MARR"/>
    <property type="match status" value="1"/>
</dbReference>